<organism evidence="2 3">
    <name type="scientific">Acanthaster planci</name>
    <name type="common">Crown-of-thorns starfish</name>
    <dbReference type="NCBI Taxonomy" id="133434"/>
    <lineage>
        <taxon>Eukaryota</taxon>
        <taxon>Metazoa</taxon>
        <taxon>Echinodermata</taxon>
        <taxon>Eleutherozoa</taxon>
        <taxon>Asterozoa</taxon>
        <taxon>Asteroidea</taxon>
        <taxon>Valvatacea</taxon>
        <taxon>Valvatida</taxon>
        <taxon>Acanthasteridae</taxon>
        <taxon>Acanthaster</taxon>
    </lineage>
</organism>
<sequence>MSYYESDTVQTPLFGERQTRDRVINLSLGIITAILVTVTLVSAFIFPAWPPSAVNITFAFVIVLVCGGNLLLIYWYREGDIAPKFRGLIYYNAATVLFLCVCANLYIHNVEKAPKTPATAY</sequence>
<keyword evidence="1" id="KW-1133">Transmembrane helix</keyword>
<feature type="transmembrane region" description="Helical" evidence="1">
    <location>
        <begin position="52"/>
        <end position="76"/>
    </location>
</feature>
<evidence type="ECO:0000313" key="2">
    <source>
        <dbReference type="Proteomes" id="UP000694845"/>
    </source>
</evidence>
<keyword evidence="2" id="KW-1185">Reference proteome</keyword>
<dbReference type="OMA" id="HAMLIHW"/>
<dbReference type="RefSeq" id="XP_022081057.1">
    <property type="nucleotide sequence ID" value="XM_022225365.1"/>
</dbReference>
<feature type="transmembrane region" description="Helical" evidence="1">
    <location>
        <begin position="88"/>
        <end position="107"/>
    </location>
</feature>
<protein>
    <submittedName>
        <fullName evidence="3">Transmembrane protein 243-like</fullName>
    </submittedName>
</protein>
<dbReference type="AlphaFoldDB" id="A0A8B7XLM3"/>
<dbReference type="OrthoDB" id="17800at2759"/>
<dbReference type="PANTHER" id="PTHR28603:SF1">
    <property type="entry name" value="TRANSMEMBRANE PROTEIN 243"/>
    <property type="match status" value="1"/>
</dbReference>
<dbReference type="Pfam" id="PF10856">
    <property type="entry name" value="DUF2678"/>
    <property type="match status" value="1"/>
</dbReference>
<name>A0A8B7XLM3_ACAPL</name>
<dbReference type="InterPro" id="IPR022564">
    <property type="entry name" value="DUF2678"/>
</dbReference>
<gene>
    <name evidence="3" type="primary">LOC110974047</name>
</gene>
<evidence type="ECO:0000256" key="1">
    <source>
        <dbReference type="SAM" id="Phobius"/>
    </source>
</evidence>
<keyword evidence="1" id="KW-0472">Membrane</keyword>
<keyword evidence="1" id="KW-0812">Transmembrane</keyword>
<dbReference type="KEGG" id="aplc:110974047"/>
<proteinExistence type="predicted"/>
<reference evidence="3" key="1">
    <citation type="submission" date="2025-08" db="UniProtKB">
        <authorList>
            <consortium name="RefSeq"/>
        </authorList>
    </citation>
    <scope>IDENTIFICATION</scope>
</reference>
<feature type="transmembrane region" description="Helical" evidence="1">
    <location>
        <begin position="23"/>
        <end position="46"/>
    </location>
</feature>
<evidence type="ECO:0000313" key="3">
    <source>
        <dbReference type="RefSeq" id="XP_022081057.1"/>
    </source>
</evidence>
<dbReference type="GeneID" id="110974047"/>
<dbReference type="PANTHER" id="PTHR28603">
    <property type="entry name" value="TRANSMEMBRANE PROTEIN 243"/>
    <property type="match status" value="1"/>
</dbReference>
<accession>A0A8B7XLM3</accession>
<dbReference type="Proteomes" id="UP000694845">
    <property type="component" value="Unplaced"/>
</dbReference>